<feature type="domain" description="DUF4468" evidence="1">
    <location>
        <begin position="17"/>
        <end position="103"/>
    </location>
</feature>
<feature type="non-terminal residue" evidence="2">
    <location>
        <position position="149"/>
    </location>
</feature>
<dbReference type="EMBL" id="BKCJ011232787">
    <property type="protein sequence ID" value="GFD07641.1"/>
    <property type="molecule type" value="Genomic_DNA"/>
</dbReference>
<name>A0A699TEG2_TANCI</name>
<dbReference type="InterPro" id="IPR027823">
    <property type="entry name" value="DUF4468"/>
</dbReference>
<evidence type="ECO:0000259" key="1">
    <source>
        <dbReference type="Pfam" id="PF14730"/>
    </source>
</evidence>
<dbReference type="Gene3D" id="3.30.530.80">
    <property type="match status" value="1"/>
</dbReference>
<comment type="caution">
    <text evidence="2">The sequence shown here is derived from an EMBL/GenBank/DDBJ whole genome shotgun (WGS) entry which is preliminary data.</text>
</comment>
<dbReference type="AlphaFoldDB" id="A0A699TEG2"/>
<proteinExistence type="predicted"/>
<gene>
    <name evidence="2" type="ORF">Tci_879610</name>
</gene>
<protein>
    <recommendedName>
        <fullName evidence="1">DUF4468 domain-containing protein</fullName>
    </recommendedName>
</protein>
<evidence type="ECO:0000313" key="2">
    <source>
        <dbReference type="EMBL" id="GFD07641.1"/>
    </source>
</evidence>
<sequence>QQLAQVPVDATTHLVTYATVVQAPHITQADLLSRARVWANGVAIPGKPPLLLREQETDVVMVIGSQALNTSYFNTSNAPRTLYYTATIALRNGRYQYRLTDFVLETADDGISYGAHVRKTFDEAIGQLTAAIRSTLAASLITNPTAGDS</sequence>
<dbReference type="Pfam" id="PF14730">
    <property type="entry name" value="DUF4468"/>
    <property type="match status" value="1"/>
</dbReference>
<accession>A0A699TEG2</accession>
<reference evidence="2" key="1">
    <citation type="journal article" date="2019" name="Sci. Rep.">
        <title>Draft genome of Tanacetum cinerariifolium, the natural source of mosquito coil.</title>
        <authorList>
            <person name="Yamashiro T."/>
            <person name="Shiraishi A."/>
            <person name="Satake H."/>
            <person name="Nakayama K."/>
        </authorList>
    </citation>
    <scope>NUCLEOTIDE SEQUENCE</scope>
</reference>
<feature type="non-terminal residue" evidence="2">
    <location>
        <position position="1"/>
    </location>
</feature>
<organism evidence="2">
    <name type="scientific">Tanacetum cinerariifolium</name>
    <name type="common">Dalmatian daisy</name>
    <name type="synonym">Chrysanthemum cinerariifolium</name>
    <dbReference type="NCBI Taxonomy" id="118510"/>
    <lineage>
        <taxon>Eukaryota</taxon>
        <taxon>Viridiplantae</taxon>
        <taxon>Streptophyta</taxon>
        <taxon>Embryophyta</taxon>
        <taxon>Tracheophyta</taxon>
        <taxon>Spermatophyta</taxon>
        <taxon>Magnoliopsida</taxon>
        <taxon>eudicotyledons</taxon>
        <taxon>Gunneridae</taxon>
        <taxon>Pentapetalae</taxon>
        <taxon>asterids</taxon>
        <taxon>campanulids</taxon>
        <taxon>Asterales</taxon>
        <taxon>Asteraceae</taxon>
        <taxon>Asteroideae</taxon>
        <taxon>Anthemideae</taxon>
        <taxon>Anthemidinae</taxon>
        <taxon>Tanacetum</taxon>
    </lineage>
</organism>